<feature type="region of interest" description="Disordered" evidence="4">
    <location>
        <begin position="104"/>
        <end position="128"/>
    </location>
</feature>
<dbReference type="EMBL" id="PEVJ01000009">
    <property type="protein sequence ID" value="PIU98642.1"/>
    <property type="molecule type" value="Genomic_DNA"/>
</dbReference>
<organism evidence="5 6">
    <name type="scientific">Candidatus Wolfebacteria bacterium CG03_land_8_20_14_0_80_40_12</name>
    <dbReference type="NCBI Taxonomy" id="1975069"/>
    <lineage>
        <taxon>Bacteria</taxon>
        <taxon>Candidatus Wolfeibacteriota</taxon>
    </lineage>
</organism>
<keyword evidence="3" id="KW-0699">rRNA-binding</keyword>
<evidence type="ECO:0000313" key="6">
    <source>
        <dbReference type="Proteomes" id="UP000228949"/>
    </source>
</evidence>
<dbReference type="InterPro" id="IPR035980">
    <property type="entry name" value="Ribosomal_bS6_sf"/>
</dbReference>
<evidence type="ECO:0000256" key="4">
    <source>
        <dbReference type="SAM" id="MobiDB-lite"/>
    </source>
</evidence>
<protein>
    <recommendedName>
        <fullName evidence="2 3">Small ribosomal subunit protein bS6</fullName>
    </recommendedName>
</protein>
<dbReference type="Pfam" id="PF01250">
    <property type="entry name" value="Ribosomal_S6"/>
    <property type="match status" value="1"/>
</dbReference>
<dbReference type="Gene3D" id="3.30.70.60">
    <property type="match status" value="1"/>
</dbReference>
<dbReference type="GO" id="GO:0005840">
    <property type="term" value="C:ribosome"/>
    <property type="evidence" value="ECO:0007669"/>
    <property type="project" value="UniProtKB-KW"/>
</dbReference>
<dbReference type="InterPro" id="IPR000529">
    <property type="entry name" value="Ribosomal_bS6"/>
</dbReference>
<dbReference type="InterPro" id="IPR014717">
    <property type="entry name" value="Transl_elong_EF1B/ribsomal_bS6"/>
</dbReference>
<evidence type="ECO:0000313" key="5">
    <source>
        <dbReference type="EMBL" id="PIU98642.1"/>
    </source>
</evidence>
<keyword evidence="3" id="KW-0694">RNA-binding</keyword>
<dbReference type="AlphaFoldDB" id="A0A2M7B6D9"/>
<accession>A0A2M7B6D9</accession>
<proteinExistence type="inferred from homology"/>
<dbReference type="GO" id="GO:1990904">
    <property type="term" value="C:ribonucleoprotein complex"/>
    <property type="evidence" value="ECO:0007669"/>
    <property type="project" value="UniProtKB-KW"/>
</dbReference>
<dbReference type="Proteomes" id="UP000228949">
    <property type="component" value="Unassembled WGS sequence"/>
</dbReference>
<keyword evidence="3" id="KW-0687">Ribonucleoprotein</keyword>
<comment type="caution">
    <text evidence="5">The sequence shown here is derived from an EMBL/GenBank/DDBJ whole genome shotgun (WGS) entry which is preliminary data.</text>
</comment>
<dbReference type="CDD" id="cd00473">
    <property type="entry name" value="bS6"/>
    <property type="match status" value="1"/>
</dbReference>
<name>A0A2M7B6D9_9BACT</name>
<comment type="similarity">
    <text evidence="1 3">Belongs to the bacterial ribosomal protein bS6 family.</text>
</comment>
<evidence type="ECO:0000256" key="3">
    <source>
        <dbReference type="HAMAP-Rule" id="MF_00360"/>
    </source>
</evidence>
<evidence type="ECO:0000256" key="1">
    <source>
        <dbReference type="ARBA" id="ARBA00009512"/>
    </source>
</evidence>
<sequence>MTMDKELKKYEIGFLIKVEEDKKELLKILNNYQALIAEEGRVSKINLAYPIKKENFAYFGYLYFSCDPEKIKELRNELKGLSKILRFIIISRLVSAKKDEVKIRTGASQEVPRQPAPSREAVKTVKAPKAETLSNEELEKKLEEILR</sequence>
<dbReference type="GO" id="GO:0019843">
    <property type="term" value="F:rRNA binding"/>
    <property type="evidence" value="ECO:0007669"/>
    <property type="project" value="UniProtKB-UniRule"/>
</dbReference>
<dbReference type="HAMAP" id="MF_00360">
    <property type="entry name" value="Ribosomal_bS6"/>
    <property type="match status" value="1"/>
</dbReference>
<dbReference type="GO" id="GO:0006412">
    <property type="term" value="P:translation"/>
    <property type="evidence" value="ECO:0007669"/>
    <property type="project" value="UniProtKB-UniRule"/>
</dbReference>
<dbReference type="InterPro" id="IPR020814">
    <property type="entry name" value="Ribosomal_S6_plastid/chlpt"/>
</dbReference>
<dbReference type="GO" id="GO:0003735">
    <property type="term" value="F:structural constituent of ribosome"/>
    <property type="evidence" value="ECO:0007669"/>
    <property type="project" value="InterPro"/>
</dbReference>
<reference evidence="6" key="1">
    <citation type="submission" date="2017-09" db="EMBL/GenBank/DDBJ databases">
        <title>Depth-based differentiation of microbial function through sediment-hosted aquifers and enrichment of novel symbionts in the deep terrestrial subsurface.</title>
        <authorList>
            <person name="Probst A.J."/>
            <person name="Ladd B."/>
            <person name="Jarett J.K."/>
            <person name="Geller-Mcgrath D.E."/>
            <person name="Sieber C.M.K."/>
            <person name="Emerson J.B."/>
            <person name="Anantharaman K."/>
            <person name="Thomas B.C."/>
            <person name="Malmstrom R."/>
            <person name="Stieglmeier M."/>
            <person name="Klingl A."/>
            <person name="Woyke T."/>
            <person name="Ryan C.M."/>
            <person name="Banfield J.F."/>
        </authorList>
    </citation>
    <scope>NUCLEOTIDE SEQUENCE [LARGE SCALE GENOMIC DNA]</scope>
</reference>
<comment type="function">
    <text evidence="3">Binds together with bS18 to 16S ribosomal RNA.</text>
</comment>
<evidence type="ECO:0000256" key="2">
    <source>
        <dbReference type="ARBA" id="ARBA00035294"/>
    </source>
</evidence>
<keyword evidence="3" id="KW-0689">Ribosomal protein</keyword>
<dbReference type="SUPFAM" id="SSF54995">
    <property type="entry name" value="Ribosomal protein S6"/>
    <property type="match status" value="1"/>
</dbReference>
<gene>
    <name evidence="3" type="primary">rpsF</name>
    <name evidence="5" type="ORF">COS61_00280</name>
</gene>